<reference evidence="2 3" key="1">
    <citation type="submission" date="2019-03" db="EMBL/GenBank/DDBJ databases">
        <title>Genome sequence of Lentibacillus salicampi ATCC BAA-719.</title>
        <authorList>
            <person name="Maclea K.S."/>
            <person name="Simoes Junior M."/>
        </authorList>
    </citation>
    <scope>NUCLEOTIDE SEQUENCE [LARGE SCALE GENOMIC DNA]</scope>
    <source>
        <strain evidence="2 3">ATCC BAA-719</strain>
    </source>
</reference>
<dbReference type="InterPro" id="IPR036365">
    <property type="entry name" value="PGBD-like_sf"/>
</dbReference>
<proteinExistence type="predicted"/>
<feature type="non-terminal residue" evidence="2">
    <location>
        <position position="1"/>
    </location>
</feature>
<dbReference type="GO" id="GO:0004040">
    <property type="term" value="F:amidase activity"/>
    <property type="evidence" value="ECO:0007669"/>
    <property type="project" value="InterPro"/>
</dbReference>
<dbReference type="InterPro" id="IPR036366">
    <property type="entry name" value="PGBDSf"/>
</dbReference>
<dbReference type="Gene3D" id="2.30.30.40">
    <property type="entry name" value="SH3 Domains"/>
    <property type="match status" value="1"/>
</dbReference>
<evidence type="ECO:0000313" key="2">
    <source>
        <dbReference type="EMBL" id="TFJ91635.1"/>
    </source>
</evidence>
<dbReference type="SMART" id="SM00287">
    <property type="entry name" value="SH3b"/>
    <property type="match status" value="1"/>
</dbReference>
<protein>
    <recommendedName>
        <fullName evidence="1">SH3b domain-containing protein</fullName>
    </recommendedName>
</protein>
<comment type="caution">
    <text evidence="2">The sequence shown here is derived from an EMBL/GenBank/DDBJ whole genome shotgun (WGS) entry which is preliminary data.</text>
</comment>
<dbReference type="RefSeq" id="WP_167751464.1">
    <property type="nucleotide sequence ID" value="NZ_SRHY01000044.1"/>
</dbReference>
<dbReference type="Pfam" id="PF01471">
    <property type="entry name" value="PG_binding_1"/>
    <property type="match status" value="6"/>
</dbReference>
<feature type="domain" description="SH3b" evidence="1">
    <location>
        <begin position="441"/>
        <end position="504"/>
    </location>
</feature>
<dbReference type="InterPro" id="IPR002901">
    <property type="entry name" value="MGlyc_endo_b_GlcNAc-like_dom"/>
</dbReference>
<dbReference type="PANTHER" id="PTHR34408:SF1">
    <property type="entry name" value="GLYCOSYL HYDROLASE FAMILY 19 DOMAIN-CONTAINING PROTEIN HI_1415"/>
    <property type="match status" value="1"/>
</dbReference>
<dbReference type="Proteomes" id="UP000298484">
    <property type="component" value="Unassembled WGS sequence"/>
</dbReference>
<dbReference type="Pfam" id="PF08239">
    <property type="entry name" value="SH3_3"/>
    <property type="match status" value="1"/>
</dbReference>
<dbReference type="InterPro" id="IPR052354">
    <property type="entry name" value="Cell_Wall_Dynamics_Protein"/>
</dbReference>
<evidence type="ECO:0000313" key="3">
    <source>
        <dbReference type="Proteomes" id="UP000298484"/>
    </source>
</evidence>
<organism evidence="2 3">
    <name type="scientific">Lentibacillus salicampi</name>
    <dbReference type="NCBI Taxonomy" id="175306"/>
    <lineage>
        <taxon>Bacteria</taxon>
        <taxon>Bacillati</taxon>
        <taxon>Bacillota</taxon>
        <taxon>Bacilli</taxon>
        <taxon>Bacillales</taxon>
        <taxon>Bacillaceae</taxon>
        <taxon>Lentibacillus</taxon>
    </lineage>
</organism>
<dbReference type="PANTHER" id="PTHR34408">
    <property type="entry name" value="FAMILY PROTEIN, PUTATIVE-RELATED"/>
    <property type="match status" value="1"/>
</dbReference>
<dbReference type="PROSITE" id="PS51781">
    <property type="entry name" value="SH3B"/>
    <property type="match status" value="1"/>
</dbReference>
<keyword evidence="3" id="KW-1185">Reference proteome</keyword>
<dbReference type="InterPro" id="IPR002477">
    <property type="entry name" value="Peptidoglycan-bd-like"/>
</dbReference>
<gene>
    <name evidence="2" type="ORF">E4U82_16540</name>
</gene>
<dbReference type="SMART" id="SM00047">
    <property type="entry name" value="LYZ2"/>
    <property type="match status" value="1"/>
</dbReference>
<dbReference type="Pfam" id="PF01832">
    <property type="entry name" value="Glucosaminidase"/>
    <property type="match status" value="1"/>
</dbReference>
<dbReference type="Gene3D" id="1.10.101.10">
    <property type="entry name" value="PGBD-like superfamily/PGBD"/>
    <property type="match status" value="6"/>
</dbReference>
<dbReference type="EMBL" id="SRHY01000044">
    <property type="protein sequence ID" value="TFJ91635.1"/>
    <property type="molecule type" value="Genomic_DNA"/>
</dbReference>
<name>A0A4Y9A837_9BACI</name>
<dbReference type="AlphaFoldDB" id="A0A4Y9A837"/>
<accession>A0A4Y9A837</accession>
<evidence type="ECO:0000259" key="1">
    <source>
        <dbReference type="PROSITE" id="PS51781"/>
    </source>
</evidence>
<dbReference type="SUPFAM" id="SSF47090">
    <property type="entry name" value="PGBD-like"/>
    <property type="match status" value="6"/>
</dbReference>
<dbReference type="InterPro" id="IPR003646">
    <property type="entry name" value="SH3-like_bac-type"/>
</dbReference>
<sequence>TLGFVTWNNDPTDYFGSSTEEAVKEFQEAEGLPVSGIIEPNTRDRLEELATGPLSYGMYREDAVALKENLNKLGFTSFNGPNDYFGSETEQGVEDLQSYYGLEITGVANEATVEKIEEILSSPFQEGKSHEDSVELKENLETLGFVTWNNDPTDYFGSSTEEAVKEFQEAEGLPVSGIIEPNTRDRLEELATGPLSYGMYREDAVTLKENLNKLGFTSFNGPNDYFGPETEQGVEDLQSYYGLEMTGVANEAMLEKIEAILSSPFQDGKSHGESVELKENLETLGLVTWNNDPTDYFGSRTEDAVKEFQEYYGLPISGIAEGNTRDKIQEILSSPLQYGKSHEDSVELKENLETLGFVTWNNDPTDYFGSRTEQAVIDFRETYDLPVSGIADKVTLETLEELTKASRYAQYDLTLNESVDTQMNANPQTDQNYAYVSGTYIENGTVTASALNVRSGPGTSYGEVGMLYNGDTVNILDEVGGWYAIEYNGSSQWVTATPDDVFFYLNPDNFVNDEQQRFQFLDLSRTSSASVDMLNDYLEGKGTLEGHGQAFKNASEEHGVSDIYLISHATLETGNGGSALAQGVTYDGETVYNMFGIGANDSCALICGAERAYEEGWFTPYDAIVGGAEFIGNNYIKAGQNTLYEMRWNPEAMDTYGYASHQYATDIGWASKQVNTMYNMYQELGLNTLDLEIPVYQD</sequence>
<dbReference type="Gene3D" id="1.10.530.10">
    <property type="match status" value="1"/>
</dbReference>